<proteinExistence type="predicted"/>
<protein>
    <recommendedName>
        <fullName evidence="3">STAS/SEC14 domain-containing protein</fullName>
    </recommendedName>
</protein>
<dbReference type="RefSeq" id="WP_195172560.1">
    <property type="nucleotide sequence ID" value="NZ_CP062983.1"/>
</dbReference>
<organism evidence="1 2">
    <name type="scientific">Phototrophicus methaneseepsis</name>
    <dbReference type="NCBI Taxonomy" id="2710758"/>
    <lineage>
        <taxon>Bacteria</taxon>
        <taxon>Bacillati</taxon>
        <taxon>Chloroflexota</taxon>
        <taxon>Candidatus Thermofontia</taxon>
        <taxon>Phototrophicales</taxon>
        <taxon>Phototrophicaceae</taxon>
        <taxon>Phototrophicus</taxon>
    </lineage>
</organism>
<name>A0A7S8ECM0_9CHLR</name>
<evidence type="ECO:0000313" key="1">
    <source>
        <dbReference type="EMBL" id="QPC84497.1"/>
    </source>
</evidence>
<accession>A0A7S8ECM0</accession>
<dbReference type="KEGG" id="pmet:G4Y79_09010"/>
<reference evidence="1 2" key="1">
    <citation type="submission" date="2020-02" db="EMBL/GenBank/DDBJ databases">
        <authorList>
            <person name="Zheng R.K."/>
            <person name="Sun C.M."/>
        </authorList>
    </citation>
    <scope>NUCLEOTIDE SEQUENCE [LARGE SCALE GENOMIC DNA]</scope>
    <source>
        <strain evidence="2">rifampicinis</strain>
    </source>
</reference>
<gene>
    <name evidence="1" type="ORF">G4Y79_09010</name>
</gene>
<evidence type="ECO:0000313" key="2">
    <source>
        <dbReference type="Proteomes" id="UP000594468"/>
    </source>
</evidence>
<sequence>MTIHTQPGPTENILIFKLTDAFVAEEFRNMLDTELFPMVYAHPTMDFVVIYDTRETEFDFTQFNQYLKHSAARRENMPQEYDEHVLQIIVGNDNWIRSIRDWFGKRFEVRFPLFDNLEEALDFSKNHLQNIQANDRDSA</sequence>
<keyword evidence="2" id="KW-1185">Reference proteome</keyword>
<dbReference type="AlphaFoldDB" id="A0A7S8ECM0"/>
<evidence type="ECO:0008006" key="3">
    <source>
        <dbReference type="Google" id="ProtNLM"/>
    </source>
</evidence>
<dbReference type="EMBL" id="CP062983">
    <property type="protein sequence ID" value="QPC84497.1"/>
    <property type="molecule type" value="Genomic_DNA"/>
</dbReference>
<dbReference type="Proteomes" id="UP000594468">
    <property type="component" value="Chromosome"/>
</dbReference>